<dbReference type="InterPro" id="IPR006093">
    <property type="entry name" value="Oxy_OxRdtase_FAD_BS"/>
</dbReference>
<name>A0A1G1TDJ5_9BACT</name>
<dbReference type="SUPFAM" id="SSF56176">
    <property type="entry name" value="FAD-binding/transporter-associated domain-like"/>
    <property type="match status" value="1"/>
</dbReference>
<dbReference type="Pfam" id="PF08031">
    <property type="entry name" value="BBE"/>
    <property type="match status" value="1"/>
</dbReference>
<dbReference type="Pfam" id="PF01565">
    <property type="entry name" value="FAD_binding_4"/>
    <property type="match status" value="1"/>
</dbReference>
<reference evidence="7 8" key="1">
    <citation type="submission" date="2016-08" db="EMBL/GenBank/DDBJ databases">
        <title>Hymenobacter coccineus sp. nov., Hymenobacter lapidarius sp. nov. and Hymenobacter glacialis sp. nov., isolated from Antarctic soil.</title>
        <authorList>
            <person name="Sedlacek I."/>
            <person name="Kralova S."/>
            <person name="Kyrova K."/>
            <person name="Maslanova I."/>
            <person name="Stankova E."/>
            <person name="Vrbovska V."/>
            <person name="Nemec M."/>
            <person name="Bartak M."/>
            <person name="Svec P."/>
            <person name="Busse H.-J."/>
            <person name="Pantucek R."/>
        </authorList>
    </citation>
    <scope>NUCLEOTIDE SEQUENCE [LARGE SCALE GENOMIC DNA]</scope>
    <source>
        <strain evidence="7 8">CCM 8648</strain>
    </source>
</reference>
<dbReference type="PANTHER" id="PTHR42973:SF39">
    <property type="entry name" value="FAD-BINDING PCMH-TYPE DOMAIN-CONTAINING PROTEIN"/>
    <property type="match status" value="1"/>
</dbReference>
<dbReference type="InterPro" id="IPR016169">
    <property type="entry name" value="FAD-bd_PCMH_sub2"/>
</dbReference>
<evidence type="ECO:0000256" key="4">
    <source>
        <dbReference type="ARBA" id="ARBA00022827"/>
    </source>
</evidence>
<accession>A0A1G1TDJ5</accession>
<sequence>MKENSTLPSMSARGALLQPQDAGYDEARRVYNGMIDKHPALIARCADVADVMAAVDYARQEHLLLAVCGGGHSGAGMGMCDDGMVIDLSLMRGIHVDPEARTVLVEGGCTLGDIDHATHPFGLALPSGIISTTGIGGIALGGGMGYLSRRFGLTIDSLLEADVVLAEGRLVKASAEHNPDLFWALRGGGGNFGVVTSFLFRLHPVDIVQAGPMFWELDDAAEMMRWYRDYMPQAKDDMYGFFAFLTVPPVIDHFPEHLHGHKMCGIVWCYTGAEAGAEAAFQPVRDFKKPALDLVGPKPMPAVQSMFDGLYPPGLHWYWKADFVKELPDEAIEQHVRFARQLPTMHSTMHLYPIDGAAGRVEQSATAWNFRDATWSMVIVGVDPDAANDEAITSWAKAYWEALHPYSAGGAYVNFMMEEGEERVRATYGPHYERLSKIKAKFDPNNLFRVNQNIKPAARHPAPE</sequence>
<comment type="caution">
    <text evidence="7">The sequence shown here is derived from an EMBL/GenBank/DDBJ whole genome shotgun (WGS) entry which is preliminary data.</text>
</comment>
<keyword evidence="4" id="KW-0274">FAD</keyword>
<dbReference type="STRING" id="1908236.BEN48_07880"/>
<dbReference type="GO" id="GO:0071949">
    <property type="term" value="F:FAD binding"/>
    <property type="evidence" value="ECO:0007669"/>
    <property type="project" value="InterPro"/>
</dbReference>
<comment type="similarity">
    <text evidence="2">Belongs to the oxygen-dependent FAD-linked oxidoreductase family.</text>
</comment>
<keyword evidence="5" id="KW-0560">Oxidoreductase</keyword>
<dbReference type="EMBL" id="MDZC01000010">
    <property type="protein sequence ID" value="OGX88935.1"/>
    <property type="molecule type" value="Genomic_DNA"/>
</dbReference>
<evidence type="ECO:0000256" key="1">
    <source>
        <dbReference type="ARBA" id="ARBA00001974"/>
    </source>
</evidence>
<dbReference type="Gene3D" id="3.30.43.10">
    <property type="entry name" value="Uridine Diphospho-n-acetylenolpyruvylglucosamine Reductase, domain 2"/>
    <property type="match status" value="1"/>
</dbReference>
<dbReference type="InterPro" id="IPR050416">
    <property type="entry name" value="FAD-linked_Oxidoreductase"/>
</dbReference>
<evidence type="ECO:0000313" key="8">
    <source>
        <dbReference type="Proteomes" id="UP000177791"/>
    </source>
</evidence>
<dbReference type="PROSITE" id="PS51387">
    <property type="entry name" value="FAD_PCMH"/>
    <property type="match status" value="1"/>
</dbReference>
<comment type="cofactor">
    <cofactor evidence="1">
        <name>FAD</name>
        <dbReference type="ChEBI" id="CHEBI:57692"/>
    </cofactor>
</comment>
<dbReference type="Gene3D" id="3.30.465.10">
    <property type="match status" value="1"/>
</dbReference>
<evidence type="ECO:0000313" key="7">
    <source>
        <dbReference type="EMBL" id="OGX88935.1"/>
    </source>
</evidence>
<dbReference type="Gene3D" id="3.40.462.20">
    <property type="match status" value="1"/>
</dbReference>
<gene>
    <name evidence="7" type="ORF">BEN48_07880</name>
</gene>
<organism evidence="7 8">
    <name type="scientific">Hymenobacter glacialis</name>
    <dbReference type="NCBI Taxonomy" id="1908236"/>
    <lineage>
        <taxon>Bacteria</taxon>
        <taxon>Pseudomonadati</taxon>
        <taxon>Bacteroidota</taxon>
        <taxon>Cytophagia</taxon>
        <taxon>Cytophagales</taxon>
        <taxon>Hymenobacteraceae</taxon>
        <taxon>Hymenobacter</taxon>
    </lineage>
</organism>
<keyword evidence="8" id="KW-1185">Reference proteome</keyword>
<dbReference type="InterPro" id="IPR012951">
    <property type="entry name" value="BBE"/>
</dbReference>
<protein>
    <submittedName>
        <fullName evidence="7">Oxidoreductase</fullName>
    </submittedName>
</protein>
<proteinExistence type="inferred from homology"/>
<keyword evidence="3" id="KW-0285">Flavoprotein</keyword>
<dbReference type="Proteomes" id="UP000177791">
    <property type="component" value="Unassembled WGS sequence"/>
</dbReference>
<evidence type="ECO:0000256" key="3">
    <source>
        <dbReference type="ARBA" id="ARBA00022630"/>
    </source>
</evidence>
<dbReference type="PANTHER" id="PTHR42973">
    <property type="entry name" value="BINDING OXIDOREDUCTASE, PUTATIVE (AFU_ORTHOLOGUE AFUA_1G17690)-RELATED"/>
    <property type="match status" value="1"/>
</dbReference>
<dbReference type="InterPro" id="IPR016166">
    <property type="entry name" value="FAD-bd_PCMH"/>
</dbReference>
<dbReference type="InterPro" id="IPR006094">
    <property type="entry name" value="Oxid_FAD_bind_N"/>
</dbReference>
<feature type="domain" description="FAD-binding PCMH-type" evidence="6">
    <location>
        <begin position="35"/>
        <end position="205"/>
    </location>
</feature>
<dbReference type="InterPro" id="IPR036318">
    <property type="entry name" value="FAD-bd_PCMH-like_sf"/>
</dbReference>
<dbReference type="GO" id="GO:0016491">
    <property type="term" value="F:oxidoreductase activity"/>
    <property type="evidence" value="ECO:0007669"/>
    <property type="project" value="UniProtKB-KW"/>
</dbReference>
<evidence type="ECO:0000259" key="6">
    <source>
        <dbReference type="PROSITE" id="PS51387"/>
    </source>
</evidence>
<evidence type="ECO:0000256" key="5">
    <source>
        <dbReference type="ARBA" id="ARBA00023002"/>
    </source>
</evidence>
<dbReference type="AlphaFoldDB" id="A0A1G1TDJ5"/>
<evidence type="ECO:0000256" key="2">
    <source>
        <dbReference type="ARBA" id="ARBA00005466"/>
    </source>
</evidence>
<dbReference type="InterPro" id="IPR016167">
    <property type="entry name" value="FAD-bd_PCMH_sub1"/>
</dbReference>
<dbReference type="PROSITE" id="PS00862">
    <property type="entry name" value="OX2_COVAL_FAD"/>
    <property type="match status" value="1"/>
</dbReference>